<reference evidence="2" key="1">
    <citation type="submission" date="2024-06" db="EMBL/GenBank/DDBJ databases">
        <title>The genome sequences of Kitasatospora sp. strain HUAS MG31.</title>
        <authorList>
            <person name="Mo P."/>
        </authorList>
    </citation>
    <scope>NUCLEOTIDE SEQUENCE</scope>
    <source>
        <strain evidence="2">HUAS MG31</strain>
    </source>
</reference>
<proteinExistence type="predicted"/>
<feature type="compositionally biased region" description="Basic and acidic residues" evidence="1">
    <location>
        <begin position="1"/>
        <end position="12"/>
    </location>
</feature>
<protein>
    <submittedName>
        <fullName evidence="2">Uncharacterized protein</fullName>
    </submittedName>
</protein>
<sequence>MTVINEPRHPLDVDGMPRPVGRPVPRHQPAPPPPADHDQAASSGQRAATRLLGLREVTMPAAVVEAADALLEHALATDDAVTRSAAAATRNRLRAALGLQ</sequence>
<gene>
    <name evidence="2" type="ORF">ABWK59_03710</name>
</gene>
<dbReference type="EMBL" id="CP159872">
    <property type="protein sequence ID" value="XCM78104.1"/>
    <property type="molecule type" value="Genomic_DNA"/>
</dbReference>
<name>A0AAU8JS36_9ACTN</name>
<feature type="compositionally biased region" description="Pro residues" evidence="1">
    <location>
        <begin position="20"/>
        <end position="34"/>
    </location>
</feature>
<dbReference type="KEGG" id="kcm:ABWK59_03710"/>
<dbReference type="RefSeq" id="WP_354637847.1">
    <property type="nucleotide sequence ID" value="NZ_CP159872.1"/>
</dbReference>
<feature type="region of interest" description="Disordered" evidence="1">
    <location>
        <begin position="1"/>
        <end position="45"/>
    </location>
</feature>
<accession>A0AAU8JS36</accession>
<organism evidence="2">
    <name type="scientific">Kitasatospora camelliae</name>
    <dbReference type="NCBI Taxonomy" id="3156397"/>
    <lineage>
        <taxon>Bacteria</taxon>
        <taxon>Bacillati</taxon>
        <taxon>Actinomycetota</taxon>
        <taxon>Actinomycetes</taxon>
        <taxon>Kitasatosporales</taxon>
        <taxon>Streptomycetaceae</taxon>
        <taxon>Kitasatospora</taxon>
    </lineage>
</organism>
<dbReference type="AlphaFoldDB" id="A0AAU8JS36"/>
<evidence type="ECO:0000256" key="1">
    <source>
        <dbReference type="SAM" id="MobiDB-lite"/>
    </source>
</evidence>
<evidence type="ECO:0000313" key="2">
    <source>
        <dbReference type="EMBL" id="XCM78104.1"/>
    </source>
</evidence>